<evidence type="ECO:0000313" key="10">
    <source>
        <dbReference type="EMBL" id="KAK1398111.1"/>
    </source>
</evidence>
<keyword evidence="6" id="KW-0805">Transcription regulation</keyword>
<reference evidence="10" key="2">
    <citation type="submission" date="2023-05" db="EMBL/GenBank/DDBJ databases">
        <authorList>
            <person name="Schelkunov M.I."/>
        </authorList>
    </citation>
    <scope>NUCLEOTIDE SEQUENCE</scope>
    <source>
        <strain evidence="10">Hsosn_3</strain>
        <tissue evidence="10">Leaf</tissue>
    </source>
</reference>
<keyword evidence="11" id="KW-1185">Reference proteome</keyword>
<dbReference type="Proteomes" id="UP001237642">
    <property type="component" value="Unassembled WGS sequence"/>
</dbReference>
<keyword evidence="5" id="KW-0862">Zinc</keyword>
<dbReference type="GO" id="GO:0097550">
    <property type="term" value="C:transcription preinitiation complex"/>
    <property type="evidence" value="ECO:0007669"/>
    <property type="project" value="TreeGrafter"/>
</dbReference>
<organism evidence="10 11">
    <name type="scientific">Heracleum sosnowskyi</name>
    <dbReference type="NCBI Taxonomy" id="360622"/>
    <lineage>
        <taxon>Eukaryota</taxon>
        <taxon>Viridiplantae</taxon>
        <taxon>Streptophyta</taxon>
        <taxon>Embryophyta</taxon>
        <taxon>Tracheophyta</taxon>
        <taxon>Spermatophyta</taxon>
        <taxon>Magnoliopsida</taxon>
        <taxon>eudicotyledons</taxon>
        <taxon>Gunneridae</taxon>
        <taxon>Pentapetalae</taxon>
        <taxon>asterids</taxon>
        <taxon>campanulids</taxon>
        <taxon>Apiales</taxon>
        <taxon>Apiaceae</taxon>
        <taxon>Apioideae</taxon>
        <taxon>apioid superclade</taxon>
        <taxon>Tordylieae</taxon>
        <taxon>Tordyliinae</taxon>
        <taxon>Heracleum</taxon>
    </lineage>
</organism>
<dbReference type="SUPFAM" id="SSF47954">
    <property type="entry name" value="Cyclin-like"/>
    <property type="match status" value="1"/>
</dbReference>
<sequence length="504" mass="56500">MEVLWCRICETNRKPSYLGEIYFGCNVCGLVLRIDELNDPESPPKNHPVHTCAQNLGISDQYAIEDAMFCYTKASAYFQCPQEVIAGVCLYIGCRANGIPIMLFDLSMDMRVSVYSLGLVFLDVCEFLTYEIKGFRPPIIVDPVFFIHLFMIKEENHFNVLLNALRILSANKSNYVGTRKRLGGFCAAAVYMAAHFNGLDVDNVVPAFQDILSQKFVKCSILKFDDLAHEFRRVAEEYKVLNGDEDIMGDVDDHDEFTSVSEEYKVLTGNVDAHDFTSVAEDYKVLNGNGNIMGNVSVLCPHTVEKFCHVCFSKFVKLSGYFNVGSDEAPMVLCDKKRLSSLINFDVLHQVFGDDVAQSTNTKSKESNGSSNAIELGQAREENWGDKLANGNDAQGIEDSANQDEQREEVLVNKVRRRFGQPKRPRILACYDIKCVHVCKVIFDEHHGLVLEATKAFPMVDVSASKPFRRAVFSTGLDVEEEEDYDAGEATSVQHSLGLGFHLR</sequence>
<dbReference type="GO" id="GO:0070897">
    <property type="term" value="P:transcription preinitiation complex assembly"/>
    <property type="evidence" value="ECO:0007669"/>
    <property type="project" value="InterPro"/>
</dbReference>
<evidence type="ECO:0000256" key="2">
    <source>
        <dbReference type="ARBA" id="ARBA00010857"/>
    </source>
</evidence>
<dbReference type="GO" id="GO:0000995">
    <property type="term" value="F:RNA polymerase III general transcription initiation factor activity"/>
    <property type="evidence" value="ECO:0007669"/>
    <property type="project" value="TreeGrafter"/>
</dbReference>
<comment type="similarity">
    <text evidence="2">Belongs to the TFIIB family.</text>
</comment>
<keyword evidence="8" id="KW-0539">Nucleus</keyword>
<dbReference type="InterPro" id="IPR000812">
    <property type="entry name" value="TFIIB"/>
</dbReference>
<keyword evidence="4" id="KW-0863">Zinc-finger</keyword>
<dbReference type="Gene3D" id="1.10.472.10">
    <property type="entry name" value="Cyclin-like"/>
    <property type="match status" value="1"/>
</dbReference>
<proteinExistence type="inferred from homology"/>
<feature type="region of interest" description="Disordered" evidence="9">
    <location>
        <begin position="387"/>
        <end position="407"/>
    </location>
</feature>
<evidence type="ECO:0000256" key="4">
    <source>
        <dbReference type="ARBA" id="ARBA00022771"/>
    </source>
</evidence>
<dbReference type="PANTHER" id="PTHR11618">
    <property type="entry name" value="TRANSCRIPTION INITIATION FACTOR IIB-RELATED"/>
    <property type="match status" value="1"/>
</dbReference>
<evidence type="ECO:0000256" key="6">
    <source>
        <dbReference type="ARBA" id="ARBA00023015"/>
    </source>
</evidence>
<evidence type="ECO:0000256" key="1">
    <source>
        <dbReference type="ARBA" id="ARBA00004123"/>
    </source>
</evidence>
<dbReference type="AlphaFoldDB" id="A0AAD8J8J1"/>
<dbReference type="GO" id="GO:0005634">
    <property type="term" value="C:nucleus"/>
    <property type="evidence" value="ECO:0007669"/>
    <property type="project" value="UniProtKB-SubCell"/>
</dbReference>
<accession>A0AAD8J8J1</accession>
<evidence type="ECO:0000256" key="8">
    <source>
        <dbReference type="ARBA" id="ARBA00023242"/>
    </source>
</evidence>
<gene>
    <name evidence="10" type="ORF">POM88_007974</name>
</gene>
<comment type="subcellular location">
    <subcellularLocation>
        <location evidence="1">Nucleus</location>
    </subcellularLocation>
</comment>
<dbReference type="GO" id="GO:0001006">
    <property type="term" value="F:RNA polymerase III type 3 promoter sequence-specific DNA binding"/>
    <property type="evidence" value="ECO:0007669"/>
    <property type="project" value="TreeGrafter"/>
</dbReference>
<evidence type="ECO:0000256" key="3">
    <source>
        <dbReference type="ARBA" id="ARBA00022723"/>
    </source>
</evidence>
<comment type="caution">
    <text evidence="10">The sequence shown here is derived from an EMBL/GenBank/DDBJ whole genome shotgun (WGS) entry which is preliminary data.</text>
</comment>
<dbReference type="GO" id="GO:0008270">
    <property type="term" value="F:zinc ion binding"/>
    <property type="evidence" value="ECO:0007669"/>
    <property type="project" value="UniProtKB-KW"/>
</dbReference>
<protein>
    <submittedName>
        <fullName evidence="10">Uncharacterized protein</fullName>
    </submittedName>
</protein>
<dbReference type="GO" id="GO:0000126">
    <property type="term" value="C:transcription factor TFIIIB complex"/>
    <property type="evidence" value="ECO:0007669"/>
    <property type="project" value="TreeGrafter"/>
</dbReference>
<reference evidence="10" key="1">
    <citation type="submission" date="2023-02" db="EMBL/GenBank/DDBJ databases">
        <title>Genome of toxic invasive species Heracleum sosnowskyi carries increased number of genes despite the absence of recent whole-genome duplications.</title>
        <authorList>
            <person name="Schelkunov M."/>
            <person name="Shtratnikova V."/>
            <person name="Makarenko M."/>
            <person name="Klepikova A."/>
            <person name="Omelchenko D."/>
            <person name="Novikova G."/>
            <person name="Obukhova E."/>
            <person name="Bogdanov V."/>
            <person name="Penin A."/>
            <person name="Logacheva M."/>
        </authorList>
    </citation>
    <scope>NUCLEOTIDE SEQUENCE</scope>
    <source>
        <strain evidence="10">Hsosn_3</strain>
        <tissue evidence="10">Leaf</tissue>
    </source>
</reference>
<dbReference type="InterPro" id="IPR036915">
    <property type="entry name" value="Cyclin-like_sf"/>
</dbReference>
<dbReference type="PANTHER" id="PTHR11618:SF4">
    <property type="entry name" value="TRANSCRIPTION FACTOR IIIB 90 KDA SUBUNIT"/>
    <property type="match status" value="1"/>
</dbReference>
<evidence type="ECO:0000256" key="7">
    <source>
        <dbReference type="ARBA" id="ARBA00023163"/>
    </source>
</evidence>
<evidence type="ECO:0000313" key="11">
    <source>
        <dbReference type="Proteomes" id="UP001237642"/>
    </source>
</evidence>
<evidence type="ECO:0000256" key="5">
    <source>
        <dbReference type="ARBA" id="ARBA00022833"/>
    </source>
</evidence>
<keyword evidence="7" id="KW-0804">Transcription</keyword>
<name>A0AAD8J8J1_9APIA</name>
<keyword evidence="3" id="KW-0479">Metal-binding</keyword>
<evidence type="ECO:0000256" key="9">
    <source>
        <dbReference type="SAM" id="MobiDB-lite"/>
    </source>
</evidence>
<dbReference type="EMBL" id="JAUIZM010000002">
    <property type="protein sequence ID" value="KAK1398111.1"/>
    <property type="molecule type" value="Genomic_DNA"/>
</dbReference>